<dbReference type="SUPFAM" id="SSF116734">
    <property type="entry name" value="DNA methylase specificity domain"/>
    <property type="match status" value="1"/>
</dbReference>
<gene>
    <name evidence="9" type="ORF">DMENIID0002_03090</name>
</gene>
<evidence type="ECO:0000256" key="4">
    <source>
        <dbReference type="ARBA" id="ARBA00022679"/>
    </source>
</evidence>
<dbReference type="GO" id="GO:0032259">
    <property type="term" value="P:methylation"/>
    <property type="evidence" value="ECO:0007669"/>
    <property type="project" value="UniProtKB-KW"/>
</dbReference>
<dbReference type="GO" id="GO:0008170">
    <property type="term" value="F:N-methyltransferase activity"/>
    <property type="evidence" value="ECO:0007669"/>
    <property type="project" value="InterPro"/>
</dbReference>
<evidence type="ECO:0000256" key="2">
    <source>
        <dbReference type="ARBA" id="ARBA00011900"/>
    </source>
</evidence>
<protein>
    <recommendedName>
        <fullName evidence="2">site-specific DNA-methyltransferase (adenine-specific)</fullName>
        <ecNumber evidence="2">2.1.1.72</ecNumber>
    </recommendedName>
</protein>
<evidence type="ECO:0000313" key="9">
    <source>
        <dbReference type="EMBL" id="BFD45663.1"/>
    </source>
</evidence>
<dbReference type="GO" id="GO:0009307">
    <property type="term" value="P:DNA restriction-modification system"/>
    <property type="evidence" value="ECO:0007669"/>
    <property type="project" value="UniProtKB-KW"/>
</dbReference>
<feature type="domain" description="DNA methylase adenine-specific" evidence="8">
    <location>
        <begin position="296"/>
        <end position="605"/>
    </location>
</feature>
<evidence type="ECO:0000256" key="1">
    <source>
        <dbReference type="ARBA" id="ARBA00006594"/>
    </source>
</evidence>
<proteinExistence type="inferred from homology"/>
<dbReference type="PRINTS" id="PR00507">
    <property type="entry name" value="N12N6MTFRASE"/>
</dbReference>
<keyword evidence="3" id="KW-0489">Methyltransferase</keyword>
<dbReference type="PANTHER" id="PTHR42933">
    <property type="entry name" value="SLR6095 PROTEIN"/>
    <property type="match status" value="1"/>
</dbReference>
<dbReference type="EC" id="2.1.1.72" evidence="2"/>
<name>A0AAT9G754_9RICK</name>
<dbReference type="InterPro" id="IPR029063">
    <property type="entry name" value="SAM-dependent_MTases_sf"/>
</dbReference>
<evidence type="ECO:0000256" key="3">
    <source>
        <dbReference type="ARBA" id="ARBA00022603"/>
    </source>
</evidence>
<comment type="catalytic activity">
    <reaction evidence="7">
        <text>a 2'-deoxyadenosine in DNA + S-adenosyl-L-methionine = an N(6)-methyl-2'-deoxyadenosine in DNA + S-adenosyl-L-homocysteine + H(+)</text>
        <dbReference type="Rhea" id="RHEA:15197"/>
        <dbReference type="Rhea" id="RHEA-COMP:12418"/>
        <dbReference type="Rhea" id="RHEA-COMP:12419"/>
        <dbReference type="ChEBI" id="CHEBI:15378"/>
        <dbReference type="ChEBI" id="CHEBI:57856"/>
        <dbReference type="ChEBI" id="CHEBI:59789"/>
        <dbReference type="ChEBI" id="CHEBI:90615"/>
        <dbReference type="ChEBI" id="CHEBI:90616"/>
        <dbReference type="EC" id="2.1.1.72"/>
    </reaction>
</comment>
<evidence type="ECO:0000256" key="6">
    <source>
        <dbReference type="ARBA" id="ARBA00022747"/>
    </source>
</evidence>
<evidence type="ECO:0000256" key="7">
    <source>
        <dbReference type="ARBA" id="ARBA00047942"/>
    </source>
</evidence>
<keyword evidence="4" id="KW-0808">Transferase</keyword>
<dbReference type="Pfam" id="PF02384">
    <property type="entry name" value="N6_Mtase"/>
    <property type="match status" value="1"/>
</dbReference>
<sequence length="790" mass="90347">MAFMLNERITENIVRNLLREKGYYNDDNLIIEEQSSINPKIDKLLKNSSKSGNGAGHPEFIISFKNNPDNLIVIECKASISQHESKNRNLYKDYAVDGVLLYACYLKDAFNIIAIAVSGQNEIEKKISTFLWLKQHYTYKGMLDNIFLKSTEIENIIKQQSKPFAEEELIKKAIEYNSFLHNYSIPEVERCTLISAILIALQYAPFLNSYKYYTSNKELTEALLSACESVLKQNDLDPEKRQIIILEYSKFRNNNDFSSDIIYNKKTKKDEKNTLLRDFILSINQDILPHIDESQFDILGKFYTQFIRYAGSDKKTGLVLTPCHITDFFCDIAELSTDDIVFDPCCGTAGFLVAAMNYMLKKAGNNTDKHKKIKSSQLIGIEKRADMFSHACSNMMMRGDGKSHILYGSCFDEKNKEIIKEQKPTKGFLNPPYQDGNADEQLEFIENTLECLTKGGICVAICQMSTVVSDASKVIEVKKRLLEKHSLEAVFSMPNDLFHPINVNSCILVLKAHYTHLENKKTFFGYFKNDGFVKQKNSGRIDKNDCWKSVKDFWLEKYINKESVAGISIINNVTAEQEWCAEAYMETDYTNLTENDFIETIKDYVGFLFLNNYIQLATNSIFSNQDISLETANWQYFYISDIFEILEKAKCSNASVLLTSGEDVFYIGAKKTNNGVMEKVVTVDNLISKGNSIVFIGDGQGSIGYTNYQPFDFIGSTTLTLGYHQKLNKYNALFLVTVLDLERYRYSFGRKYGKNIVNSARVKLPTTRQGTLDWEFMENYIKSLPYSGSL</sequence>
<dbReference type="InterPro" id="IPR003356">
    <property type="entry name" value="DNA_methylase_A-5"/>
</dbReference>
<dbReference type="EMBL" id="AP029170">
    <property type="protein sequence ID" value="BFD45663.1"/>
    <property type="molecule type" value="Genomic_DNA"/>
</dbReference>
<keyword evidence="5" id="KW-0949">S-adenosyl-L-methionine</keyword>
<evidence type="ECO:0000256" key="5">
    <source>
        <dbReference type="ARBA" id="ARBA00022691"/>
    </source>
</evidence>
<dbReference type="Gene3D" id="3.40.50.150">
    <property type="entry name" value="Vaccinia Virus protein VP39"/>
    <property type="match status" value="1"/>
</dbReference>
<evidence type="ECO:0000259" key="8">
    <source>
        <dbReference type="Pfam" id="PF02384"/>
    </source>
</evidence>
<dbReference type="PANTHER" id="PTHR42933:SF1">
    <property type="entry name" value="SITE-SPECIFIC DNA-METHYLTRANSFERASE (ADENINE-SPECIFIC)"/>
    <property type="match status" value="1"/>
</dbReference>
<dbReference type="SUPFAM" id="SSF53335">
    <property type="entry name" value="S-adenosyl-L-methionine-dependent methyltransferases"/>
    <property type="match status" value="1"/>
</dbReference>
<reference evidence="9" key="1">
    <citation type="submission" date="2024-01" db="EMBL/GenBank/DDBJ databases">
        <title>Sequencing the genomes of a sandfly, Sergentomyia squamirostris, and its two endosymbionts.</title>
        <authorList>
            <person name="Itokawa K."/>
            <person name="Sanjoba C."/>
        </authorList>
    </citation>
    <scope>NUCLEOTIDE SEQUENCE</scope>
    <source>
        <strain evidence="9">RiSSQ</strain>
    </source>
</reference>
<dbReference type="AlphaFoldDB" id="A0AAT9G754"/>
<comment type="similarity">
    <text evidence="1">Belongs to the N(4)/N(6)-methyltransferase family.</text>
</comment>
<dbReference type="InterPro" id="IPR051537">
    <property type="entry name" value="DNA_Adenine_Mtase"/>
</dbReference>
<dbReference type="GO" id="GO:0003677">
    <property type="term" value="F:DNA binding"/>
    <property type="evidence" value="ECO:0007669"/>
    <property type="project" value="InterPro"/>
</dbReference>
<accession>A0AAT9G754</accession>
<organism evidence="9">
    <name type="scientific">Candidatus Tisiphia endosymbiont of Sergentomyia squamirostris</name>
    <dbReference type="NCBI Taxonomy" id="3113639"/>
    <lineage>
        <taxon>Bacteria</taxon>
        <taxon>Pseudomonadati</taxon>
        <taxon>Pseudomonadota</taxon>
        <taxon>Alphaproteobacteria</taxon>
        <taxon>Rickettsiales</taxon>
        <taxon>Rickettsiaceae</taxon>
        <taxon>Rickettsieae</taxon>
        <taxon>Candidatus Tisiphia</taxon>
    </lineage>
</organism>
<dbReference type="GO" id="GO:0009007">
    <property type="term" value="F:site-specific DNA-methyltransferase (adenine-specific) activity"/>
    <property type="evidence" value="ECO:0007669"/>
    <property type="project" value="UniProtKB-EC"/>
</dbReference>
<keyword evidence="6" id="KW-0680">Restriction system</keyword>